<feature type="repeat" description="RCC1" evidence="2">
    <location>
        <begin position="191"/>
        <end position="241"/>
    </location>
</feature>
<evidence type="ECO:0000313" key="5">
    <source>
        <dbReference type="EMBL" id="KAG8461619.1"/>
    </source>
</evidence>
<dbReference type="InterPro" id="IPR013783">
    <property type="entry name" value="Ig-like_fold"/>
</dbReference>
<dbReference type="PRINTS" id="PR00633">
    <property type="entry name" value="RCCNDNSATION"/>
</dbReference>
<gene>
    <name evidence="5" type="ORF">KFE25_001223</name>
</gene>
<dbReference type="PROSITE" id="PS50012">
    <property type="entry name" value="RCC1_3"/>
    <property type="match status" value="4"/>
</dbReference>
<organism evidence="5 6">
    <name type="scientific">Diacronema lutheri</name>
    <name type="common">Unicellular marine alga</name>
    <name type="synonym">Monochrysis lutheri</name>
    <dbReference type="NCBI Taxonomy" id="2081491"/>
    <lineage>
        <taxon>Eukaryota</taxon>
        <taxon>Haptista</taxon>
        <taxon>Haptophyta</taxon>
        <taxon>Pavlovophyceae</taxon>
        <taxon>Pavlovales</taxon>
        <taxon>Pavlovaceae</taxon>
        <taxon>Diacronema</taxon>
    </lineage>
</organism>
<feature type="repeat" description="RCC1" evidence="2">
    <location>
        <begin position="136"/>
        <end position="190"/>
    </location>
</feature>
<dbReference type="SUPFAM" id="SSF50985">
    <property type="entry name" value="RCC1/BLIP-II"/>
    <property type="match status" value="1"/>
</dbReference>
<dbReference type="PANTHER" id="PTHR22870">
    <property type="entry name" value="REGULATOR OF CHROMOSOME CONDENSATION"/>
    <property type="match status" value="1"/>
</dbReference>
<evidence type="ECO:0000256" key="2">
    <source>
        <dbReference type="PROSITE-ProRule" id="PRU00235"/>
    </source>
</evidence>
<sequence>MVTGDVHAWANVGDVRRRPTIVEACRGAHIASLAGGYGHTAVVPADGAEPFSTTMPAVRALAGAGALRELAFGKEHVLALTAEGEVLTFGKGGWGQLGHASMSDAPEPRLVRKLADRRVARVAAGALHSLALAESGDVYSWGRGFEGQLGHGDGLDEAVLSPRCIAGLRAAGRVVAISAGSMHSAALGADGRVWAWGDGTSGQLGVGKLLTKAPRPLLVPNLPPCTALSCGYMHTAVAAGVDGAWCWGLGTHGQLGREAAEPNRRFALSPSRVGGALADAHVVAIECAGGSTTALDADGRVHVWGDGDAAPSQIAALAGAGRFGAIASSGKGTLGLVQTSLSHTAPTCAPLAGGSKIRVFGWGFYDRRAPDGVSSIVVRFARAAQTGGAGVDGAGAGGSGGDDGGGGGPTLCSDVPGWIEAPRPNATAADGVSSEQRNALRCVEAIVPALGALEGVVDVSVSFDGGDSFTPAPLALHAVAQPHLVAVDPPLVPVGGGSGGGALLLADAPIFNAAEVVARLTPHAAPRDDAPDGAPGDAADARSRGSANALELLNPADDALSTRAQPRWRRTGDMLLRATYDEPSGGFFIDLSEVPAPLVGSISLALDGVTFTDSSCELTVYAPPVVTRLAPASGPLSGGTVMSVFVETYVRTTTAAVRLSTLVGAREGGAAVNGAPPPPGTTGGAPAAAAEAAAARAPPLAAPAVESAPAGADAGVDDAQLEAGAEPLALTLAARMGEDGERPGGGVLTFTVPPNALGETPAVFAIAVSLNGVDFTPVAPGAARFFAHGELAVSALQPSFGPPTGGTTVRVSGGPFFETSEARAKVHAGASMRVVPAVYERASRALEFVTPPWDAAEHGGVSDPIVEVSLNGADWTIWCTHFTFVQWELLALEPPNALPGAALKLRGANFAAAAGAPAEVRVRFQVTLADGEQIVEKIVGGTYDSADGADGAVLVEAPLFDGLPGAVARVTLALNGVDYAPGARDFKFDEPKGSKKK</sequence>
<reference evidence="5" key="1">
    <citation type="submission" date="2021-05" db="EMBL/GenBank/DDBJ databases">
        <title>The genome of the haptophyte Pavlova lutheri (Diacronema luteri, Pavlovales) - a model for lipid biosynthesis in eukaryotic algae.</title>
        <authorList>
            <person name="Hulatt C.J."/>
            <person name="Posewitz M.C."/>
        </authorList>
    </citation>
    <scope>NUCLEOTIDE SEQUENCE</scope>
    <source>
        <strain evidence="5">NIVA-4/92</strain>
    </source>
</reference>
<dbReference type="PANTHER" id="PTHR22870:SF408">
    <property type="entry name" value="OS09G0560450 PROTEIN"/>
    <property type="match status" value="1"/>
</dbReference>
<dbReference type="AlphaFoldDB" id="A0A8J6C637"/>
<dbReference type="PROSITE" id="PS00626">
    <property type="entry name" value="RCC1_2"/>
    <property type="match status" value="3"/>
</dbReference>
<dbReference type="EMBL" id="JAGTXO010000025">
    <property type="protein sequence ID" value="KAG8461619.1"/>
    <property type="molecule type" value="Genomic_DNA"/>
</dbReference>
<feature type="region of interest" description="Disordered" evidence="3">
    <location>
        <begin position="387"/>
        <end position="408"/>
    </location>
</feature>
<feature type="region of interest" description="Disordered" evidence="3">
    <location>
        <begin position="523"/>
        <end position="545"/>
    </location>
</feature>
<comment type="caution">
    <text evidence="5">The sequence shown here is derived from an EMBL/GenBank/DDBJ whole genome shotgun (WGS) entry which is preliminary data.</text>
</comment>
<evidence type="ECO:0000313" key="6">
    <source>
        <dbReference type="Proteomes" id="UP000751190"/>
    </source>
</evidence>
<protein>
    <recommendedName>
        <fullName evidence="4">RCC1-like domain-containing protein</fullName>
    </recommendedName>
</protein>
<proteinExistence type="predicted"/>
<evidence type="ECO:0000259" key="4">
    <source>
        <dbReference type="Pfam" id="PF25390"/>
    </source>
</evidence>
<feature type="region of interest" description="Disordered" evidence="3">
    <location>
        <begin position="668"/>
        <end position="691"/>
    </location>
</feature>
<dbReference type="InterPro" id="IPR058923">
    <property type="entry name" value="RCC1-like_dom"/>
</dbReference>
<dbReference type="InterPro" id="IPR000408">
    <property type="entry name" value="Reg_chr_condens"/>
</dbReference>
<dbReference type="OrthoDB" id="8068875at2759"/>
<dbReference type="Gene3D" id="2.60.40.10">
    <property type="entry name" value="Immunoglobulins"/>
    <property type="match status" value="1"/>
</dbReference>
<dbReference type="Proteomes" id="UP000751190">
    <property type="component" value="Unassembled WGS sequence"/>
</dbReference>
<evidence type="ECO:0000256" key="3">
    <source>
        <dbReference type="SAM" id="MobiDB-lite"/>
    </source>
</evidence>
<dbReference type="InterPro" id="IPR009091">
    <property type="entry name" value="RCC1/BLIP-II"/>
</dbReference>
<evidence type="ECO:0000256" key="1">
    <source>
        <dbReference type="ARBA" id="ARBA00022737"/>
    </source>
</evidence>
<accession>A0A8J6C637</accession>
<dbReference type="Gene3D" id="2.130.10.30">
    <property type="entry name" value="Regulator of chromosome condensation 1/beta-lactamase-inhibitor protein II"/>
    <property type="match status" value="2"/>
</dbReference>
<keyword evidence="6" id="KW-1185">Reference proteome</keyword>
<dbReference type="Pfam" id="PF25390">
    <property type="entry name" value="WD40_RLD"/>
    <property type="match status" value="1"/>
</dbReference>
<dbReference type="CDD" id="cd00102">
    <property type="entry name" value="IPT"/>
    <property type="match status" value="1"/>
</dbReference>
<keyword evidence="1" id="KW-0677">Repeat</keyword>
<feature type="domain" description="RCC1-like" evidence="4">
    <location>
        <begin position="57"/>
        <end position="309"/>
    </location>
</feature>
<feature type="repeat" description="RCC1" evidence="2">
    <location>
        <begin position="242"/>
        <end position="298"/>
    </location>
</feature>
<name>A0A8J6C637_DIALT</name>
<feature type="repeat" description="RCC1" evidence="2">
    <location>
        <begin position="84"/>
        <end position="135"/>
    </location>
</feature>
<dbReference type="InterPro" id="IPR051210">
    <property type="entry name" value="Ub_ligase/GEF_domain"/>
</dbReference>